<dbReference type="Proteomes" id="UP000503330">
    <property type="component" value="Chromosome"/>
</dbReference>
<evidence type="ECO:0000313" key="4">
    <source>
        <dbReference type="Proteomes" id="UP000503330"/>
    </source>
</evidence>
<reference evidence="1 4" key="2">
    <citation type="submission" date="2020-02" db="EMBL/GenBank/DDBJ databases">
        <authorList>
            <person name="Kociolek L.K."/>
            <person name="Ozer E.A."/>
        </authorList>
    </citation>
    <scope>NUCLEOTIDE SEQUENCE [LARGE SCALE GENOMIC DNA]</scope>
    <source>
        <strain evidence="1 4">ATCC 14501</strain>
    </source>
</reference>
<dbReference type="EMBL" id="CP048838">
    <property type="protein sequence ID" value="QJA02237.1"/>
    <property type="molecule type" value="Genomic_DNA"/>
</dbReference>
<proteinExistence type="predicted"/>
<reference evidence="2 3" key="1">
    <citation type="submission" date="2018-08" db="EMBL/GenBank/DDBJ databases">
        <title>A genome reference for cultivated species of the human gut microbiota.</title>
        <authorList>
            <person name="Zou Y."/>
            <person name="Xue W."/>
            <person name="Luo G."/>
        </authorList>
    </citation>
    <scope>NUCLEOTIDE SEQUENCE [LARGE SCALE GENOMIC DNA]</scope>
    <source>
        <strain evidence="2 3">OF01-2LB</strain>
    </source>
</reference>
<dbReference type="Proteomes" id="UP000260025">
    <property type="component" value="Unassembled WGS sequence"/>
</dbReference>
<organism evidence="2 3">
    <name type="scientific">Clostridium innocuum</name>
    <dbReference type="NCBI Taxonomy" id="1522"/>
    <lineage>
        <taxon>Bacteria</taxon>
        <taxon>Bacillati</taxon>
        <taxon>Bacillota</taxon>
        <taxon>Clostridia</taxon>
        <taxon>Eubacteriales</taxon>
        <taxon>Clostridiaceae</taxon>
        <taxon>Clostridium</taxon>
    </lineage>
</organism>
<evidence type="ECO:0000313" key="1">
    <source>
        <dbReference type="EMBL" id="QJA02237.1"/>
    </source>
</evidence>
<dbReference type="RefSeq" id="WP_117444925.1">
    <property type="nucleotide sequence ID" value="NZ_BAAACC010000019.1"/>
</dbReference>
<dbReference type="AlphaFoldDB" id="A0A3E2VER5"/>
<gene>
    <name evidence="2" type="ORF">DXA38_21255</name>
    <name evidence="1" type="ORF">G4D54_07265</name>
</gene>
<name>A0A3E2VER5_CLOIN</name>
<evidence type="ECO:0000313" key="2">
    <source>
        <dbReference type="EMBL" id="RGC09057.1"/>
    </source>
</evidence>
<sequence>MADKTDIIRNKRIVSNFTPQEMEQVEELRTRVNINTYGKLVRVILLAIARNPEFAFLASKDDVWDDLPEDIRENIALISKLDDTLDILNDQGVFDGDGEEVKNGPGT</sequence>
<accession>A0A3E2VER5</accession>
<dbReference type="EMBL" id="QVEV01000060">
    <property type="protein sequence ID" value="RGC09057.1"/>
    <property type="molecule type" value="Genomic_DNA"/>
</dbReference>
<dbReference type="GeneID" id="61925324"/>
<protein>
    <submittedName>
        <fullName evidence="2">Uncharacterized protein</fullName>
    </submittedName>
</protein>
<evidence type="ECO:0000313" key="3">
    <source>
        <dbReference type="Proteomes" id="UP000260025"/>
    </source>
</evidence>